<dbReference type="InterPro" id="IPR006963">
    <property type="entry name" value="Mopterin_OxRdtase_4Fe-4S_dom"/>
</dbReference>
<dbReference type="STRING" id="1797197.A2Y75_11420"/>
<evidence type="ECO:0000313" key="8">
    <source>
        <dbReference type="Proteomes" id="UP000177876"/>
    </source>
</evidence>
<name>A0A1F2WRT1_9ACTN</name>
<keyword evidence="5" id="KW-0411">Iron-sulfur</keyword>
<keyword evidence="1" id="KW-0004">4Fe-4S</keyword>
<dbReference type="AlphaFoldDB" id="A0A1F2WRT1"/>
<dbReference type="Proteomes" id="UP000177876">
    <property type="component" value="Unassembled WGS sequence"/>
</dbReference>
<dbReference type="InterPro" id="IPR050123">
    <property type="entry name" value="Prok_molybdopt-oxidoreductase"/>
</dbReference>
<dbReference type="InterPro" id="IPR006656">
    <property type="entry name" value="Mopterin_OxRdtase"/>
</dbReference>
<dbReference type="GO" id="GO:0051539">
    <property type="term" value="F:4 iron, 4 sulfur cluster binding"/>
    <property type="evidence" value="ECO:0007669"/>
    <property type="project" value="UniProtKB-KW"/>
</dbReference>
<evidence type="ECO:0000259" key="6">
    <source>
        <dbReference type="PROSITE" id="PS51669"/>
    </source>
</evidence>
<dbReference type="GO" id="GO:0022904">
    <property type="term" value="P:respiratory electron transport chain"/>
    <property type="evidence" value="ECO:0007669"/>
    <property type="project" value="TreeGrafter"/>
</dbReference>
<dbReference type="InterPro" id="IPR027467">
    <property type="entry name" value="MopterinOxRdtase_cofactor_BS"/>
</dbReference>
<proteinExistence type="predicted"/>
<dbReference type="GO" id="GO:0016020">
    <property type="term" value="C:membrane"/>
    <property type="evidence" value="ECO:0007669"/>
    <property type="project" value="TreeGrafter"/>
</dbReference>
<dbReference type="Pfam" id="PF04879">
    <property type="entry name" value="Molybdop_Fe4S4"/>
    <property type="match status" value="1"/>
</dbReference>
<dbReference type="PROSITE" id="PS00551">
    <property type="entry name" value="MOLYBDOPTERIN_PROK_1"/>
    <property type="match status" value="1"/>
</dbReference>
<dbReference type="PANTHER" id="PTHR43105">
    <property type="entry name" value="RESPIRATORY NITRATE REDUCTASE"/>
    <property type="match status" value="1"/>
</dbReference>
<keyword evidence="2" id="KW-0479">Metal-binding</keyword>
<comment type="caution">
    <text evidence="7">The sequence shown here is derived from an EMBL/GenBank/DDBJ whole genome shotgun (WGS) entry which is preliminary data.</text>
</comment>
<dbReference type="PANTHER" id="PTHR43105:SF14">
    <property type="entry name" value="FORMATE DEHYDROGENASE H"/>
    <property type="match status" value="1"/>
</dbReference>
<dbReference type="SMART" id="SM00926">
    <property type="entry name" value="Molybdop_Fe4S4"/>
    <property type="match status" value="1"/>
</dbReference>
<keyword evidence="3" id="KW-0560">Oxidoreductase</keyword>
<dbReference type="GO" id="GO:0003954">
    <property type="term" value="F:NADH dehydrogenase activity"/>
    <property type="evidence" value="ECO:0007669"/>
    <property type="project" value="TreeGrafter"/>
</dbReference>
<evidence type="ECO:0000256" key="2">
    <source>
        <dbReference type="ARBA" id="ARBA00022723"/>
    </source>
</evidence>
<evidence type="ECO:0000256" key="4">
    <source>
        <dbReference type="ARBA" id="ARBA00023004"/>
    </source>
</evidence>
<sequence>MSYELIPSTCAYCGTGCGVLLEVMDGRLSGVLPQKDHPVSKGALCLKGWSSHEFVYSPRRLDKPMIRKDGVPVECEWEEALKVVAEGLQKARNEHGPDAVGFFTSARCTNEENYLLQKFARAVIGTNNVDHCARL</sequence>
<accession>A0A1F2WRT1</accession>
<feature type="domain" description="4Fe-4S Mo/W bis-MGD-type" evidence="6">
    <location>
        <begin position="3"/>
        <end position="59"/>
    </location>
</feature>
<dbReference type="EMBL" id="MELK01000015">
    <property type="protein sequence ID" value="OFW59510.1"/>
    <property type="molecule type" value="Genomic_DNA"/>
</dbReference>
<evidence type="ECO:0000256" key="5">
    <source>
        <dbReference type="ARBA" id="ARBA00023014"/>
    </source>
</evidence>
<reference evidence="7 8" key="1">
    <citation type="journal article" date="2016" name="Nat. Commun.">
        <title>Thousands of microbial genomes shed light on interconnected biogeochemical processes in an aquifer system.</title>
        <authorList>
            <person name="Anantharaman K."/>
            <person name="Brown C.T."/>
            <person name="Hug L.A."/>
            <person name="Sharon I."/>
            <person name="Castelle C.J."/>
            <person name="Probst A.J."/>
            <person name="Thomas B.C."/>
            <person name="Singh A."/>
            <person name="Wilkins M.J."/>
            <person name="Karaoz U."/>
            <person name="Brodie E.L."/>
            <person name="Williams K.H."/>
            <person name="Hubbard S.S."/>
            <person name="Banfield J.F."/>
        </authorList>
    </citation>
    <scope>NUCLEOTIDE SEQUENCE [LARGE SCALE GENOMIC DNA]</scope>
</reference>
<organism evidence="7 8">
    <name type="scientific">Candidatus Solincola sediminis</name>
    <dbReference type="NCBI Taxonomy" id="1797199"/>
    <lineage>
        <taxon>Bacteria</taxon>
        <taxon>Bacillati</taxon>
        <taxon>Actinomycetota</taxon>
        <taxon>Candidatus Geothermincolia</taxon>
        <taxon>Candidatus Geothermincolales</taxon>
        <taxon>Candidatus Geothermincolaceae</taxon>
        <taxon>Candidatus Solincola</taxon>
    </lineage>
</organism>
<protein>
    <submittedName>
        <fullName evidence="7">Spermidine/putrescine ABC transporter substrate-binding protein</fullName>
    </submittedName>
</protein>
<dbReference type="Gene3D" id="2.20.25.90">
    <property type="entry name" value="ADC-like domains"/>
    <property type="match status" value="1"/>
</dbReference>
<evidence type="ECO:0000256" key="1">
    <source>
        <dbReference type="ARBA" id="ARBA00022485"/>
    </source>
</evidence>
<dbReference type="Gene3D" id="3.40.50.740">
    <property type="match status" value="1"/>
</dbReference>
<gene>
    <name evidence="7" type="ORF">A2Y75_11420</name>
</gene>
<evidence type="ECO:0000313" key="7">
    <source>
        <dbReference type="EMBL" id="OFW59510.1"/>
    </source>
</evidence>
<dbReference type="SUPFAM" id="SSF53706">
    <property type="entry name" value="Formate dehydrogenase/DMSO reductase, domains 1-3"/>
    <property type="match status" value="1"/>
</dbReference>
<dbReference type="GO" id="GO:0046872">
    <property type="term" value="F:metal ion binding"/>
    <property type="evidence" value="ECO:0007669"/>
    <property type="project" value="UniProtKB-KW"/>
</dbReference>
<dbReference type="Pfam" id="PF00384">
    <property type="entry name" value="Molybdopterin"/>
    <property type="match status" value="1"/>
</dbReference>
<evidence type="ECO:0000256" key="3">
    <source>
        <dbReference type="ARBA" id="ARBA00023002"/>
    </source>
</evidence>
<dbReference type="PROSITE" id="PS51669">
    <property type="entry name" value="4FE4S_MOW_BIS_MGD"/>
    <property type="match status" value="1"/>
</dbReference>
<keyword evidence="4" id="KW-0408">Iron</keyword>